<dbReference type="InterPro" id="IPR017853">
    <property type="entry name" value="GH"/>
</dbReference>
<feature type="domain" description="Glycoside hydrolase family 31 TIM barrel" evidence="5">
    <location>
        <begin position="271"/>
        <end position="612"/>
    </location>
</feature>
<proteinExistence type="inferred from homology"/>
<accession>A0A285QCI0</accession>
<dbReference type="Pfam" id="PF17137">
    <property type="entry name" value="DUF5110"/>
    <property type="match status" value="1"/>
</dbReference>
<reference evidence="9 10" key="1">
    <citation type="submission" date="2017-07" db="EMBL/GenBank/DDBJ databases">
        <authorList>
            <person name="Sun Z.S."/>
            <person name="Albrecht U."/>
            <person name="Echele G."/>
            <person name="Lee C.C."/>
        </authorList>
    </citation>
    <scope>NUCLEOTIDE SEQUENCE [LARGE SCALE GENOMIC DNA]</scope>
    <source>
        <strain evidence="9 10">CGMCC 1.12672</strain>
    </source>
</reference>
<dbReference type="PANTHER" id="PTHR43863:SF2">
    <property type="entry name" value="MALTASE-GLUCOAMYLASE"/>
    <property type="match status" value="1"/>
</dbReference>
<dbReference type="InterPro" id="IPR013780">
    <property type="entry name" value="Glyco_hydro_b"/>
</dbReference>
<dbReference type="CDD" id="cd14752">
    <property type="entry name" value="GH31_N"/>
    <property type="match status" value="1"/>
</dbReference>
<evidence type="ECO:0000259" key="6">
    <source>
        <dbReference type="Pfam" id="PF13802"/>
    </source>
</evidence>
<dbReference type="GO" id="GO:0005975">
    <property type="term" value="P:carbohydrate metabolic process"/>
    <property type="evidence" value="ECO:0007669"/>
    <property type="project" value="InterPro"/>
</dbReference>
<dbReference type="InterPro" id="IPR051816">
    <property type="entry name" value="Glycosyl_Hydrolase_31"/>
</dbReference>
<feature type="domain" description="Glycosyl hydrolase family 31 C-terminal" evidence="8">
    <location>
        <begin position="620"/>
        <end position="707"/>
    </location>
</feature>
<dbReference type="InterPro" id="IPR011013">
    <property type="entry name" value="Gal_mutarotase_sf_dom"/>
</dbReference>
<evidence type="ECO:0000313" key="9">
    <source>
        <dbReference type="EMBL" id="SOB79640.1"/>
    </source>
</evidence>
<evidence type="ECO:0000259" key="7">
    <source>
        <dbReference type="Pfam" id="PF17137"/>
    </source>
</evidence>
<feature type="domain" description="Glycoside hydrolase family 31 N-terminal" evidence="6">
    <location>
        <begin position="49"/>
        <end position="229"/>
    </location>
</feature>
<keyword evidence="10" id="KW-1185">Reference proteome</keyword>
<dbReference type="InterPro" id="IPR033403">
    <property type="entry name" value="DUF5110"/>
</dbReference>
<keyword evidence="2 4" id="KW-0378">Hydrolase</keyword>
<dbReference type="InterPro" id="IPR000322">
    <property type="entry name" value="Glyco_hydro_31_TIM"/>
</dbReference>
<dbReference type="Pfam" id="PF21365">
    <property type="entry name" value="Glyco_hydro_31_3rd"/>
    <property type="match status" value="1"/>
</dbReference>
<dbReference type="Pfam" id="PF13802">
    <property type="entry name" value="Gal_mutarotas_2"/>
    <property type="match status" value="1"/>
</dbReference>
<evidence type="ECO:0000256" key="3">
    <source>
        <dbReference type="ARBA" id="ARBA00023295"/>
    </source>
</evidence>
<evidence type="ECO:0000259" key="5">
    <source>
        <dbReference type="Pfam" id="PF01055"/>
    </source>
</evidence>
<dbReference type="Gene3D" id="3.20.20.80">
    <property type="entry name" value="Glycosidases"/>
    <property type="match status" value="1"/>
</dbReference>
<dbReference type="InterPro" id="IPR048395">
    <property type="entry name" value="Glyco_hydro_31_C"/>
</dbReference>
<dbReference type="SUPFAM" id="SSF74650">
    <property type="entry name" value="Galactose mutarotase-like"/>
    <property type="match status" value="1"/>
</dbReference>
<organism evidence="9 10">
    <name type="scientific">Sphingomonas guangdongensis</name>
    <dbReference type="NCBI Taxonomy" id="1141890"/>
    <lineage>
        <taxon>Bacteria</taxon>
        <taxon>Pseudomonadati</taxon>
        <taxon>Pseudomonadota</taxon>
        <taxon>Alphaproteobacteria</taxon>
        <taxon>Sphingomonadales</taxon>
        <taxon>Sphingomonadaceae</taxon>
        <taxon>Sphingomonas</taxon>
    </lineage>
</organism>
<evidence type="ECO:0000259" key="8">
    <source>
        <dbReference type="Pfam" id="PF21365"/>
    </source>
</evidence>
<dbReference type="SUPFAM" id="SSF51445">
    <property type="entry name" value="(Trans)glycosidases"/>
    <property type="match status" value="1"/>
</dbReference>
<dbReference type="Pfam" id="PF01055">
    <property type="entry name" value="Glyco_hydro_31_2nd"/>
    <property type="match status" value="1"/>
</dbReference>
<dbReference type="Gene3D" id="2.60.40.1180">
    <property type="entry name" value="Golgi alpha-mannosidase II"/>
    <property type="match status" value="2"/>
</dbReference>
<dbReference type="Proteomes" id="UP000219494">
    <property type="component" value="Unassembled WGS sequence"/>
</dbReference>
<gene>
    <name evidence="9" type="ORF">SAMN06297144_0657</name>
</gene>
<sequence length="790" mass="85902">MWIGAGCRAAADAALGAVAGLLIAGSVLLASPARAEPLAIVDRNGAIVSVEPYGPNIVRVTIALDKALGTAAPGYGISGKPDPAGWRHRSDATGDVFTSSAVTVTVDAKPWPGAPTQMQRYFAPSLPGVSLTLARPDGSPLLRMTGWEMAPHTVNGEKTFRVGARFAAAADEHFYGLGQNQEGVLDLRGRTISCKHWYDAPAGETVCVPFMVSSKGYGIVWDNPSVTTVSPGLHSATRWQSEVGERVSFFVIAGATADDLYAGYARLTGATPLPPKAAFGLIQSKARYASQAELLDVAAGYRKRGYPLDVMVLDWFHWTRMGQIDIDRTFFPDPRGMNDTLHAQGMRSIISVWPRFERESRYFDLLDTKDWFLRDKDGNTVDGLPERSDRAGALLDTTSPAVRAWFWGKVRDNILAEGFDYTWLDETEPDLVPGGLFYSIGSGDRFHNVYPLLHTSAVADGMARDFPDKRSMILCRAAYLGTQRNGCLFWSSDIQSTWEALRRQVPAGLGFTASGMAYWSSDTGGWQSAAGPAAPRPVLLDPAGAVSTAPNYPDYPELFARWFAYNSFTPTLRIHGQRPGGGAIWDYGAAAEPVLAAFLRFRYQLIPYLYALGYQTHRSGAPFMRALFMDFPADPTVATIGDQYMFGPALLVAPVTEQGVTSRQVYLPAGADWYDYWTEQRYPGGQSITAAAPIDRIPLYVRAGSILPLGAAVPSTATRQPLESIRVYPGRDATFTLYDDDGVSNGYARGKDGRTAVLRWDDTARRLSANGTLPTGQRVDALVRIVGAPR</sequence>
<dbReference type="GO" id="GO:0004553">
    <property type="term" value="F:hydrolase activity, hydrolyzing O-glycosyl compounds"/>
    <property type="evidence" value="ECO:0007669"/>
    <property type="project" value="InterPro"/>
</dbReference>
<comment type="similarity">
    <text evidence="1 4">Belongs to the glycosyl hydrolase 31 family.</text>
</comment>
<dbReference type="OrthoDB" id="176168at2"/>
<evidence type="ECO:0000256" key="2">
    <source>
        <dbReference type="ARBA" id="ARBA00022801"/>
    </source>
</evidence>
<evidence type="ECO:0000313" key="10">
    <source>
        <dbReference type="Proteomes" id="UP000219494"/>
    </source>
</evidence>
<evidence type="ECO:0000256" key="4">
    <source>
        <dbReference type="RuleBase" id="RU361185"/>
    </source>
</evidence>
<dbReference type="SUPFAM" id="SSF51011">
    <property type="entry name" value="Glycosyl hydrolase domain"/>
    <property type="match status" value="1"/>
</dbReference>
<evidence type="ECO:0000256" key="1">
    <source>
        <dbReference type="ARBA" id="ARBA00007806"/>
    </source>
</evidence>
<dbReference type="Gene3D" id="2.60.40.1760">
    <property type="entry name" value="glycosyl hydrolase (family 31)"/>
    <property type="match status" value="1"/>
</dbReference>
<dbReference type="AlphaFoldDB" id="A0A285QCI0"/>
<dbReference type="InterPro" id="IPR025887">
    <property type="entry name" value="Glyco_hydro_31_N_dom"/>
</dbReference>
<dbReference type="CDD" id="cd06591">
    <property type="entry name" value="GH31_xylosidase_XylS"/>
    <property type="match status" value="1"/>
</dbReference>
<dbReference type="FunFam" id="2.60.40.1180:FF:000023">
    <property type="entry name" value="neutral alpha-glucosidase AB isoform X2"/>
    <property type="match status" value="1"/>
</dbReference>
<dbReference type="GO" id="GO:0030246">
    <property type="term" value="F:carbohydrate binding"/>
    <property type="evidence" value="ECO:0007669"/>
    <property type="project" value="InterPro"/>
</dbReference>
<keyword evidence="3 4" id="KW-0326">Glycosidase</keyword>
<dbReference type="PANTHER" id="PTHR43863">
    <property type="entry name" value="HYDROLASE, PUTATIVE (AFU_ORTHOLOGUE AFUA_1G03140)-RELATED"/>
    <property type="match status" value="1"/>
</dbReference>
<protein>
    <submittedName>
        <fullName evidence="9">Alpha-D-xyloside xylohydrolase</fullName>
    </submittedName>
</protein>
<name>A0A285QCI0_9SPHN</name>
<feature type="domain" description="DUF5110" evidence="7">
    <location>
        <begin position="725"/>
        <end position="766"/>
    </location>
</feature>
<dbReference type="EMBL" id="OBMI01000001">
    <property type="protein sequence ID" value="SOB79640.1"/>
    <property type="molecule type" value="Genomic_DNA"/>
</dbReference>
<dbReference type="RefSeq" id="WP_097062528.1">
    <property type="nucleotide sequence ID" value="NZ_OBMI01000001.1"/>
</dbReference>